<dbReference type="InterPro" id="IPR050789">
    <property type="entry name" value="Diverse_Enzym_Activities"/>
</dbReference>
<reference evidence="4" key="1">
    <citation type="journal article" date="2021" name="Nat. Commun.">
        <title>Genetic determinants of endophytism in the Arabidopsis root mycobiome.</title>
        <authorList>
            <person name="Mesny F."/>
            <person name="Miyauchi S."/>
            <person name="Thiergart T."/>
            <person name="Pickel B."/>
            <person name="Atanasova L."/>
            <person name="Karlsson M."/>
            <person name="Huettel B."/>
            <person name="Barry K.W."/>
            <person name="Haridas S."/>
            <person name="Chen C."/>
            <person name="Bauer D."/>
            <person name="Andreopoulos W."/>
            <person name="Pangilinan J."/>
            <person name="LaButti K."/>
            <person name="Riley R."/>
            <person name="Lipzen A."/>
            <person name="Clum A."/>
            <person name="Drula E."/>
            <person name="Henrissat B."/>
            <person name="Kohler A."/>
            <person name="Grigoriev I.V."/>
            <person name="Martin F.M."/>
            <person name="Hacquard S."/>
        </authorList>
    </citation>
    <scope>NUCLEOTIDE SEQUENCE</scope>
    <source>
        <strain evidence="4">MPI-SDFR-AT-0120</strain>
    </source>
</reference>
<accession>A0A8K0REI7</accession>
<name>A0A8K0REI7_9PLEO</name>
<feature type="domain" description="Beta-lactamase-related" evidence="3">
    <location>
        <begin position="46"/>
        <end position="394"/>
    </location>
</feature>
<dbReference type="Gene3D" id="3.40.710.10">
    <property type="entry name" value="DD-peptidase/beta-lactamase superfamily"/>
    <property type="match status" value="1"/>
</dbReference>
<comment type="similarity">
    <text evidence="1">Belongs to the class-A beta-lactamase family.</text>
</comment>
<comment type="caution">
    <text evidence="4">The sequence shown here is derived from an EMBL/GenBank/DDBJ whole genome shotgun (WGS) entry which is preliminary data.</text>
</comment>
<protein>
    <submittedName>
        <fullName evidence="4">Penicillin-binding protein</fullName>
    </submittedName>
</protein>
<evidence type="ECO:0000313" key="4">
    <source>
        <dbReference type="EMBL" id="KAH7093443.1"/>
    </source>
</evidence>
<dbReference type="GO" id="GO:0016787">
    <property type="term" value="F:hydrolase activity"/>
    <property type="evidence" value="ECO:0007669"/>
    <property type="project" value="UniProtKB-KW"/>
</dbReference>
<gene>
    <name evidence="4" type="ORF">FB567DRAFT_174514</name>
</gene>
<dbReference type="EMBL" id="JAGMVJ010000002">
    <property type="protein sequence ID" value="KAH7093443.1"/>
    <property type="molecule type" value="Genomic_DNA"/>
</dbReference>
<dbReference type="InterPro" id="IPR001466">
    <property type="entry name" value="Beta-lactam-related"/>
</dbReference>
<dbReference type="InterPro" id="IPR012338">
    <property type="entry name" value="Beta-lactam/transpept-like"/>
</dbReference>
<dbReference type="Proteomes" id="UP000813461">
    <property type="component" value="Unassembled WGS sequence"/>
</dbReference>
<dbReference type="Pfam" id="PF00144">
    <property type="entry name" value="Beta-lactamase"/>
    <property type="match status" value="1"/>
</dbReference>
<evidence type="ECO:0000313" key="5">
    <source>
        <dbReference type="Proteomes" id="UP000813461"/>
    </source>
</evidence>
<evidence type="ECO:0000256" key="2">
    <source>
        <dbReference type="ARBA" id="ARBA00022801"/>
    </source>
</evidence>
<keyword evidence="5" id="KW-1185">Reference proteome</keyword>
<dbReference type="AlphaFoldDB" id="A0A8K0REI7"/>
<dbReference type="OrthoDB" id="428260at2759"/>
<keyword evidence="2" id="KW-0378">Hydrolase</keyword>
<evidence type="ECO:0000259" key="3">
    <source>
        <dbReference type="Pfam" id="PF00144"/>
    </source>
</evidence>
<dbReference type="SUPFAM" id="SSF56601">
    <property type="entry name" value="beta-lactamase/transpeptidase-like"/>
    <property type="match status" value="1"/>
</dbReference>
<evidence type="ECO:0000256" key="1">
    <source>
        <dbReference type="ARBA" id="ARBA00009009"/>
    </source>
</evidence>
<proteinExistence type="inferred from homology"/>
<dbReference type="PANTHER" id="PTHR43283:SF17">
    <property type="entry name" value="(LOVD), PUTATIVE (AFU_ORTHOLOGUE AFUA_5G00920)-RELATED"/>
    <property type="match status" value="1"/>
</dbReference>
<dbReference type="PANTHER" id="PTHR43283">
    <property type="entry name" value="BETA-LACTAMASE-RELATED"/>
    <property type="match status" value="1"/>
</dbReference>
<organism evidence="4 5">
    <name type="scientific">Paraphoma chrysanthemicola</name>
    <dbReference type="NCBI Taxonomy" id="798071"/>
    <lineage>
        <taxon>Eukaryota</taxon>
        <taxon>Fungi</taxon>
        <taxon>Dikarya</taxon>
        <taxon>Ascomycota</taxon>
        <taxon>Pezizomycotina</taxon>
        <taxon>Dothideomycetes</taxon>
        <taxon>Pleosporomycetidae</taxon>
        <taxon>Pleosporales</taxon>
        <taxon>Pleosporineae</taxon>
        <taxon>Phaeosphaeriaceae</taxon>
        <taxon>Paraphoma</taxon>
    </lineage>
</organism>
<sequence length="418" mass="45345">MSINSNFEDAFQRAVAPGPDRLLAGVALAAAGSRVKDGVRTPDYKTAFGTLQLDPASSPVSTQTVMWLASCNKLVTTIAGLQCVERGLFTLDSSADVDKLLPEWQHTEIITGFTEEGKPTLHPAKEKITLRQLLTHTSGVGYDFMHPLLVQWRQGRGEGPLGMRTPIIEGFQHPLVFEPGSGWMYGASLDLVGLMIARANKVTLEEYMRKNIFDVLGMNSTSFHPKKHNNMIDRLMPMINRTDSGLIDGETPDAVMNVPVEPTDDFGGAGLFGTADDFLEVLKSILHNDGKLLKPDSIDLMFTPALSEAQIESQNGLLSTPMAAAIMTPGEPPVGTAGAGKWVYGIGGLIGLHDSDDGFEPGWMQWGGAPNLKWWIDRKGGTCGIFATQLFPPGELKHAFLGKLFQKEVVSHFTKATP</sequence>